<dbReference type="InterPro" id="IPR003352">
    <property type="entry name" value="PTS_EIIC"/>
</dbReference>
<dbReference type="InterPro" id="IPR010973">
    <property type="entry name" value="PTS_IIBC_sucr"/>
</dbReference>
<dbReference type="PROSITE" id="PS51098">
    <property type="entry name" value="PTS_EIIB_TYPE_1"/>
    <property type="match status" value="1"/>
</dbReference>
<evidence type="ECO:0000256" key="9">
    <source>
        <dbReference type="ARBA" id="ARBA00022989"/>
    </source>
</evidence>
<evidence type="ECO:0000256" key="11">
    <source>
        <dbReference type="ARBA" id="ARBA00044053"/>
    </source>
</evidence>
<sequence>MDYNKVAKEILEAIGGEDNVEAAAHCATRLRLVLKDESLVDEAKLDEMDAVKGTFATGGQYQIIIGSGTVNQVYAKLAPLAGISEMSTKEDVKKAGTKKLNPIQQFVKVLSDIFVPIIPAIVAAGLLMGINNILTAEDLFYDGMSLIDAYPGIADLASLINTFANAAFVFLPILIGFSAAQRFGGNAFLGAALGMLMVHPDLLNGYGYADALLEGTIPVWNILGFEIEKVGYQGTVLPILVAAFILAKIEQLLRKVVPAALDNLLTPLFTLFITGILTFTFVGPITRTGGDVLTGGLVWLFDTAGFIGGGLFGLIYAPIVITGMHHSFIAVETQLLADLARTGGSFIFPVAAMSNVAQGAAALAVIFITANTKMKSIASASGISALLGISEPAMFGVNLKLRYPFIAAIIGAAIGSAYITLNRVLSVAFGPAGLPGVIAIRVDVILHFIIGMVITFVVAFALTFVFAKRHQRKENKKNKSNAA</sequence>
<evidence type="ECO:0000259" key="16">
    <source>
        <dbReference type="PROSITE" id="PS51098"/>
    </source>
</evidence>
<dbReference type="PROSITE" id="PS51103">
    <property type="entry name" value="PTS_EIIC_TYPE_1"/>
    <property type="match status" value="1"/>
</dbReference>
<evidence type="ECO:0000256" key="13">
    <source>
        <dbReference type="ARBA" id="ARBA00048931"/>
    </source>
</evidence>
<feature type="domain" description="PTS EIIB type-1" evidence="16">
    <location>
        <begin position="4"/>
        <end position="87"/>
    </location>
</feature>
<dbReference type="SUPFAM" id="SSF55604">
    <property type="entry name" value="Glucose permease domain IIB"/>
    <property type="match status" value="1"/>
</dbReference>
<dbReference type="InterPro" id="IPR001996">
    <property type="entry name" value="PTS_IIB_1"/>
</dbReference>
<keyword evidence="3" id="KW-1003">Cell membrane</keyword>
<name>A0ABV6KDQ1_9BACI</name>
<keyword evidence="10 15" id="KW-0472">Membrane</keyword>
<evidence type="ECO:0000259" key="17">
    <source>
        <dbReference type="PROSITE" id="PS51103"/>
    </source>
</evidence>
<protein>
    <recommendedName>
        <fullName evidence="11">protein-N(pi)-phosphohistidine--sucrose phosphotransferase</fullName>
        <ecNumber evidence="11">2.7.1.211</ecNumber>
    </recommendedName>
</protein>
<reference evidence="18 19" key="1">
    <citation type="submission" date="2024-09" db="EMBL/GenBank/DDBJ databases">
        <authorList>
            <person name="Sun Q."/>
            <person name="Mori K."/>
        </authorList>
    </citation>
    <scope>NUCLEOTIDE SEQUENCE [LARGE SCALE GENOMIC DNA]</scope>
    <source>
        <strain evidence="18 19">NCAIM B.02610</strain>
    </source>
</reference>
<dbReference type="GO" id="GO:0016740">
    <property type="term" value="F:transferase activity"/>
    <property type="evidence" value="ECO:0007669"/>
    <property type="project" value="UniProtKB-KW"/>
</dbReference>
<dbReference type="Proteomes" id="UP001589838">
    <property type="component" value="Unassembled WGS sequence"/>
</dbReference>
<feature type="transmembrane region" description="Helical" evidence="15">
    <location>
        <begin position="445"/>
        <end position="467"/>
    </location>
</feature>
<dbReference type="NCBIfam" id="TIGR01996">
    <property type="entry name" value="PTS-II-BC-sucr"/>
    <property type="match status" value="1"/>
</dbReference>
<evidence type="ECO:0000256" key="8">
    <source>
        <dbReference type="ARBA" id="ARBA00022777"/>
    </source>
</evidence>
<feature type="transmembrane region" description="Helical" evidence="15">
    <location>
        <begin position="109"/>
        <end position="130"/>
    </location>
</feature>
<comment type="subcellular location">
    <subcellularLocation>
        <location evidence="1">Cell membrane</location>
        <topology evidence="1">Multi-pass membrane protein</topology>
    </subcellularLocation>
</comment>
<evidence type="ECO:0000256" key="12">
    <source>
        <dbReference type="ARBA" id="ARBA00045139"/>
    </source>
</evidence>
<keyword evidence="9 15" id="KW-1133">Transmembrane helix</keyword>
<dbReference type="EC" id="2.7.1.211" evidence="11"/>
<dbReference type="InterPro" id="IPR013013">
    <property type="entry name" value="PTS_EIIC_1"/>
</dbReference>
<accession>A0ABV6KDQ1</accession>
<evidence type="ECO:0000256" key="6">
    <source>
        <dbReference type="ARBA" id="ARBA00022683"/>
    </source>
</evidence>
<dbReference type="Pfam" id="PF02378">
    <property type="entry name" value="PTS_EIIC"/>
    <property type="match status" value="1"/>
</dbReference>
<keyword evidence="7 15" id="KW-0812">Transmembrane</keyword>
<feature type="transmembrane region" description="Helical" evidence="15">
    <location>
        <begin position="187"/>
        <end position="209"/>
    </location>
</feature>
<evidence type="ECO:0000256" key="3">
    <source>
        <dbReference type="ARBA" id="ARBA00022475"/>
    </source>
</evidence>
<evidence type="ECO:0000256" key="15">
    <source>
        <dbReference type="SAM" id="Phobius"/>
    </source>
</evidence>
<dbReference type="PROSITE" id="PS01035">
    <property type="entry name" value="PTS_EIIB_TYPE_1_CYS"/>
    <property type="match status" value="1"/>
</dbReference>
<evidence type="ECO:0000256" key="4">
    <source>
        <dbReference type="ARBA" id="ARBA00022597"/>
    </source>
</evidence>
<gene>
    <name evidence="18" type="ORF">ACFFHM_13340</name>
</gene>
<dbReference type="NCBIfam" id="TIGR00826">
    <property type="entry name" value="EIIB_glc"/>
    <property type="match status" value="1"/>
</dbReference>
<comment type="catalytic activity">
    <reaction evidence="13">
        <text>N(pros)-phospho-L-histidyl-[protein](out) + sucrose = sucrose 6(G)-phosphate(in) + L-histidyl-[protein]</text>
        <dbReference type="Rhea" id="RHEA:49236"/>
        <dbReference type="Rhea" id="RHEA-COMP:9745"/>
        <dbReference type="Rhea" id="RHEA-COMP:9746"/>
        <dbReference type="ChEBI" id="CHEBI:17992"/>
        <dbReference type="ChEBI" id="CHEBI:29979"/>
        <dbReference type="ChEBI" id="CHEBI:64837"/>
        <dbReference type="ChEBI" id="CHEBI:91002"/>
        <dbReference type="EC" id="2.7.1.211"/>
    </reaction>
</comment>
<evidence type="ECO:0000256" key="1">
    <source>
        <dbReference type="ARBA" id="ARBA00004651"/>
    </source>
</evidence>
<feature type="transmembrane region" description="Helical" evidence="15">
    <location>
        <begin position="268"/>
        <end position="286"/>
    </location>
</feature>
<dbReference type="PANTHER" id="PTHR30175:SF4">
    <property type="entry name" value="PTS SYSTEM TREHALOSE-SPECIFIC EIIBC COMPONENT"/>
    <property type="match status" value="1"/>
</dbReference>
<dbReference type="PANTHER" id="PTHR30175">
    <property type="entry name" value="PHOSPHOTRANSFERASE SYSTEM TRANSPORT PROTEIN"/>
    <property type="match status" value="1"/>
</dbReference>
<keyword evidence="6" id="KW-0598">Phosphotransferase system</keyword>
<feature type="transmembrane region" description="Helical" evidence="15">
    <location>
        <begin position="306"/>
        <end position="325"/>
    </location>
</feature>
<evidence type="ECO:0000313" key="19">
    <source>
        <dbReference type="Proteomes" id="UP001589838"/>
    </source>
</evidence>
<keyword evidence="8" id="KW-0418">Kinase</keyword>
<feature type="transmembrane region" description="Helical" evidence="15">
    <location>
        <begin position="404"/>
        <end position="425"/>
    </location>
</feature>
<dbReference type="InterPro" id="IPR018113">
    <property type="entry name" value="PTrfase_EIIB_Cys"/>
</dbReference>
<dbReference type="RefSeq" id="WP_335962742.1">
    <property type="nucleotide sequence ID" value="NZ_JAXBLX010000034.1"/>
</dbReference>
<dbReference type="EMBL" id="JBHLUX010000034">
    <property type="protein sequence ID" value="MFC0471446.1"/>
    <property type="molecule type" value="Genomic_DNA"/>
</dbReference>
<evidence type="ECO:0000256" key="5">
    <source>
        <dbReference type="ARBA" id="ARBA00022679"/>
    </source>
</evidence>
<feature type="domain" description="PTS EIIC type-1" evidence="17">
    <location>
        <begin position="121"/>
        <end position="482"/>
    </location>
</feature>
<dbReference type="Pfam" id="PF00367">
    <property type="entry name" value="PTS_EIIB"/>
    <property type="match status" value="1"/>
</dbReference>
<keyword evidence="19" id="KW-1185">Reference proteome</keyword>
<evidence type="ECO:0000256" key="10">
    <source>
        <dbReference type="ARBA" id="ARBA00023136"/>
    </source>
</evidence>
<comment type="caution">
    <text evidence="18">The sequence shown here is derived from an EMBL/GenBank/DDBJ whole genome shotgun (WGS) entry which is preliminary data.</text>
</comment>
<evidence type="ECO:0000256" key="14">
    <source>
        <dbReference type="PROSITE-ProRule" id="PRU00421"/>
    </source>
</evidence>
<feature type="active site" description="Phosphocysteine intermediate; for EIIB activity" evidence="14">
    <location>
        <position position="26"/>
    </location>
</feature>
<evidence type="ECO:0000313" key="18">
    <source>
        <dbReference type="EMBL" id="MFC0471446.1"/>
    </source>
</evidence>
<dbReference type="InterPro" id="IPR036878">
    <property type="entry name" value="Glu_permease_IIB"/>
</dbReference>
<dbReference type="CDD" id="cd00212">
    <property type="entry name" value="PTS_IIB_glc"/>
    <property type="match status" value="1"/>
</dbReference>
<keyword evidence="5 18" id="KW-0808">Transferase</keyword>
<evidence type="ECO:0000256" key="2">
    <source>
        <dbReference type="ARBA" id="ARBA00022448"/>
    </source>
</evidence>
<organism evidence="18 19">
    <name type="scientific">Halalkalibacter kiskunsagensis</name>
    <dbReference type="NCBI Taxonomy" id="1548599"/>
    <lineage>
        <taxon>Bacteria</taxon>
        <taxon>Bacillati</taxon>
        <taxon>Bacillota</taxon>
        <taxon>Bacilli</taxon>
        <taxon>Bacillales</taxon>
        <taxon>Bacillaceae</taxon>
        <taxon>Halalkalibacter</taxon>
    </lineage>
</organism>
<evidence type="ECO:0000256" key="7">
    <source>
        <dbReference type="ARBA" id="ARBA00022692"/>
    </source>
</evidence>
<comment type="function">
    <text evidence="12">The phosphoenolpyruvate-dependent sugar phosphotransferase system (sugar PTS), a major carbohydrate active transport system, catalyzes the phosphorylation of incoming sugar substrates concomitantly with their translocation across the cell membrane. This system is involved in sucrose transport.</text>
</comment>
<feature type="transmembrane region" description="Helical" evidence="15">
    <location>
        <begin position="346"/>
        <end position="370"/>
    </location>
</feature>
<dbReference type="InterPro" id="IPR050558">
    <property type="entry name" value="PTS_Sugar-Specific_Components"/>
</dbReference>
<dbReference type="Gene3D" id="3.30.1360.60">
    <property type="entry name" value="Glucose permease domain IIB"/>
    <property type="match status" value="1"/>
</dbReference>
<keyword evidence="4" id="KW-0762">Sugar transport</keyword>
<proteinExistence type="predicted"/>
<keyword evidence="2" id="KW-0813">Transport</keyword>
<feature type="transmembrane region" description="Helical" evidence="15">
    <location>
        <begin position="150"/>
        <end position="175"/>
    </location>
</feature>